<dbReference type="OrthoDB" id="416710at2759"/>
<dbReference type="STRING" id="299467.A0A443SI44"/>
<reference evidence="1 2" key="1">
    <citation type="journal article" date="2018" name="Gigascience">
        <title>Genomes of trombidid mites reveal novel predicted allergens and laterally-transferred genes associated with secondary metabolism.</title>
        <authorList>
            <person name="Dong X."/>
            <person name="Chaisiri K."/>
            <person name="Xia D."/>
            <person name="Armstrong S.D."/>
            <person name="Fang Y."/>
            <person name="Donnelly M.J."/>
            <person name="Kadowaki T."/>
            <person name="McGarry J.W."/>
            <person name="Darby A.C."/>
            <person name="Makepeace B.L."/>
        </authorList>
    </citation>
    <scope>NUCLEOTIDE SEQUENCE [LARGE SCALE GENOMIC DNA]</scope>
    <source>
        <strain evidence="1">UoL-UT</strain>
    </source>
</reference>
<organism evidence="1 2">
    <name type="scientific">Leptotrombidium deliense</name>
    <dbReference type="NCBI Taxonomy" id="299467"/>
    <lineage>
        <taxon>Eukaryota</taxon>
        <taxon>Metazoa</taxon>
        <taxon>Ecdysozoa</taxon>
        <taxon>Arthropoda</taxon>
        <taxon>Chelicerata</taxon>
        <taxon>Arachnida</taxon>
        <taxon>Acari</taxon>
        <taxon>Acariformes</taxon>
        <taxon>Trombidiformes</taxon>
        <taxon>Prostigmata</taxon>
        <taxon>Anystina</taxon>
        <taxon>Parasitengona</taxon>
        <taxon>Trombiculoidea</taxon>
        <taxon>Trombiculidae</taxon>
        <taxon>Leptotrombidium</taxon>
    </lineage>
</organism>
<accession>A0A443SI44</accession>
<dbReference type="InterPro" id="IPR027417">
    <property type="entry name" value="P-loop_NTPase"/>
</dbReference>
<evidence type="ECO:0000313" key="1">
    <source>
        <dbReference type="EMBL" id="RWS27179.1"/>
    </source>
</evidence>
<dbReference type="PANTHER" id="PTHR48419">
    <property type="entry name" value="SULFOTRANSFERASE DOMAIN-CONTAINING PROTEIN"/>
    <property type="match status" value="1"/>
</dbReference>
<dbReference type="InterPro" id="IPR053226">
    <property type="entry name" value="Pyrrolopyrazine_biosynth_F"/>
</dbReference>
<evidence type="ECO:0008006" key="3">
    <source>
        <dbReference type="Google" id="ProtNLM"/>
    </source>
</evidence>
<protein>
    <recommendedName>
        <fullName evidence="3">Sulfotransferase family protein</fullName>
    </recommendedName>
</protein>
<gene>
    <name evidence="1" type="ORF">B4U80_12889</name>
</gene>
<keyword evidence="2" id="KW-1185">Reference proteome</keyword>
<dbReference type="Pfam" id="PF19798">
    <property type="entry name" value="Sulfotransfer_5"/>
    <property type="match status" value="1"/>
</dbReference>
<dbReference type="PANTHER" id="PTHR48419:SF1">
    <property type="entry name" value="SULFOTRANSFERASE DOMAIN-CONTAINING PROTEIN"/>
    <property type="match status" value="1"/>
</dbReference>
<evidence type="ECO:0000313" key="2">
    <source>
        <dbReference type="Proteomes" id="UP000288716"/>
    </source>
</evidence>
<comment type="caution">
    <text evidence="1">The sequence shown here is derived from an EMBL/GenBank/DDBJ whole genome shotgun (WGS) entry which is preliminary data.</text>
</comment>
<dbReference type="SUPFAM" id="SSF52540">
    <property type="entry name" value="P-loop containing nucleoside triphosphate hydrolases"/>
    <property type="match status" value="1"/>
</dbReference>
<sequence length="217" mass="25321">MCKKEVKKAPVVLWCHPRSVSTAFERAFLQRDEEFACLHEPFGDAYYFGPQRQSPRYRNGNLPQDMKLTTATYESVCNDILSERSGKRTFVKDMAYYVFPHLKDAKLPFDKMINTFLIRDPHKAVPSMYKLSISASTGWGTFDANEMGYSQQKDLFDYVTIECKQKAIVVNSQDLVKNPKAVLQKYCELVDVEFQESMISWKPKKIDQFDKWNGWHE</sequence>
<dbReference type="VEuPathDB" id="VectorBase:LDEU004861"/>
<name>A0A443SI44_9ACAR</name>
<dbReference type="AlphaFoldDB" id="A0A443SI44"/>
<dbReference type="EMBL" id="NCKV01002202">
    <property type="protein sequence ID" value="RWS27179.1"/>
    <property type="molecule type" value="Genomic_DNA"/>
</dbReference>
<dbReference type="Proteomes" id="UP000288716">
    <property type="component" value="Unassembled WGS sequence"/>
</dbReference>
<dbReference type="Gene3D" id="3.40.50.300">
    <property type="entry name" value="P-loop containing nucleotide triphosphate hydrolases"/>
    <property type="match status" value="1"/>
</dbReference>
<proteinExistence type="predicted"/>